<name>A0ABQ2BRV4_9BACL</name>
<dbReference type="Pfam" id="PF16332">
    <property type="entry name" value="DUF4962"/>
    <property type="match status" value="1"/>
</dbReference>
<dbReference type="SUPFAM" id="SSF49785">
    <property type="entry name" value="Galactose-binding domain-like"/>
    <property type="match status" value="1"/>
</dbReference>
<accession>A0ABQ2BRV4</accession>
<dbReference type="CDD" id="cd00063">
    <property type="entry name" value="FN3"/>
    <property type="match status" value="2"/>
</dbReference>
<dbReference type="InterPro" id="IPR013783">
    <property type="entry name" value="Ig-like_fold"/>
</dbReference>
<dbReference type="RefSeq" id="WP_189008007.1">
    <property type="nucleotide sequence ID" value="NZ_BMHE01000003.1"/>
</dbReference>
<dbReference type="InterPro" id="IPR008965">
    <property type="entry name" value="CBM2/CBM3_carb-bd_dom_sf"/>
</dbReference>
<dbReference type="Proteomes" id="UP000615455">
    <property type="component" value="Unassembled WGS sequence"/>
</dbReference>
<dbReference type="Gene3D" id="2.60.120.260">
    <property type="entry name" value="Galactose-binding domain-like"/>
    <property type="match status" value="1"/>
</dbReference>
<feature type="domain" description="CBM6" evidence="3">
    <location>
        <begin position="993"/>
        <end position="1123"/>
    </location>
</feature>
<dbReference type="InterPro" id="IPR003961">
    <property type="entry name" value="FN3_dom"/>
</dbReference>
<comment type="caution">
    <text evidence="4">The sequence shown here is derived from an EMBL/GenBank/DDBJ whole genome shotgun (WGS) entry which is preliminary data.</text>
</comment>
<dbReference type="Gene3D" id="1.50.10.100">
    <property type="entry name" value="Chondroitin AC/alginate lyase"/>
    <property type="match status" value="1"/>
</dbReference>
<feature type="domain" description="Fibronectin type-III" evidence="2">
    <location>
        <begin position="1228"/>
        <end position="1318"/>
    </location>
</feature>
<dbReference type="Gene3D" id="2.70.98.70">
    <property type="match status" value="1"/>
</dbReference>
<sequence length="1690" mass="184271">MRLRIKRFIAFWLSLLLLGGLYPASLPQYASAESTALQWPVFANGEHMPYRPEDSLVTSQSPPDFSWPPAPGAESYQLQVSRTSDFAVVSHEVSALATNFYNFADAFAAGSWYWRVRYFQSGTASEWTTIRRFRIEENAIPFPVPTVDTMISKVPAAHPRIWTTPDTLPQFRSYALTSGKTFYDAKYAQAVSNLNASIPAEPTTQGKSYTDDVLNNLMTAAFVYLISGEERFGQSAKAQLLNVASWNTNGTTSYVKVDQVHRAITYQSAMAYDWVYSLLSPSDKTKIQTMIVSRMTAMYDDLLVQHPITKNPYDSHGWTALGFMGIVSIALLRDIPNAEPWFKAIVPTYINLMPNWGGEDGGWSQGTGYWQWSNLTNKEFMDVLLSATGMNLYEKAFSRNEGLFPLYAFPHGSPKGIIGDGTHDAPGAPNVTTFQRLAQMFQDPRMQWGAQAVGSPSLDQLSKYFYGDNSVEARPPVDLPTSKWFKDIGLVAMHSDLLNPERISMYFKSSPYGSYIHSQADQNSFVINAYGESLAAKTGYYDDFNSAHRTNYTAQTLSSNAITIDGKKGQPINNIDADGNILGFVTHPDFDATSGDATAAYQGSLTKAVRHMIYVKPSMFVVVDQLKSANPAGSEFEWRLHAEDQLILDADQAGATILKGKAGLKTRIQYPANMRATLEDKFISMDGQEVPPKGDYANIPSQKHAAFITPKSNNSTIVATMGVYESGTAAPNVVSENLGNYMKLSFEDGSTVYVRLTESGEVDAGAIRFDGAAASVRGDSVMLVSGTRLVKDGVTLLTSDKPATIAYGKQELSISGTEETNVTIRTNGIVRVRDAQGTDIPNTGSASESMGLRGVFWQASSTALTLRVEKGSQSFKLNNAPSSEPLGNVTLQTNVNGSNQSVVLHAQSDLEGNSVAWGKLVNSEGLYEVVEAPTGFLFEHSGSQKTLYLEQDASIILHGAADHPLTLHKLGSNIPIDTQVRADYDNVRNLLSVQQEAERFDSSRGGTFTRYATREFLSNKIGVGNWITKGQWLSYSLDVPKRGNYDLVLKYVSGPAAGTARYLQIGNNIPVYFQVPPTLDFGQVEANWRSLRVKTGTMLEPGPVRLTMWNSNGLMNLDWIGLMEVKDDEVPPTIPANLRLVTTTDTTATIRWDASSDNAGIKEYRIYVNDVLQATVPGNVTEAIVPGLTSGIGYRIKMRAIDTSDNPSFDSLPLDIVTADSVAPDWSGDAALRTTLIFAETARLSWSEATDNSGQPVAYNLYLINGSAVDKIATVSGTTYDVQGLQPSSMYRFKVEAVDLRGNQSMDGPSVFVKTLAPGLSGGFYESFTNMPMGALASGNGWIVDTNHGTSVSVTSSTYASDKTVSLKDTYYDLADEYRRAPVLARNIPAMSGRVVFETKYKFNPISNPYGNYEIELHKSGAIAARLSGFSGGAFGYWVLINGALKTMSIPSNTGGFKIPVGDWIKLKVVVDTNTKAYDFEFATASLKNYTGIIDSPGTLDKTNGIYRIFGVPFYNGNTTINAIDTFNFSPTRYTGEYTLDDLALYKETVLPEAALTAPDRAGIAELVPIDFSLRNVTNIASEKVAFHYNTQLFDFVGVNSTQTGITVTNTVYDQANGTVTVNVSNSGYGSGTISGNQKLLRLMLRAKSATGIGSVEVTSAQITNSTGTVTDINGLPGRTISVHTVTDVY</sequence>
<dbReference type="Gene3D" id="2.60.40.10">
    <property type="entry name" value="Immunoglobulins"/>
    <property type="match status" value="3"/>
</dbReference>
<dbReference type="SMART" id="SM00060">
    <property type="entry name" value="FN3"/>
    <property type="match status" value="2"/>
</dbReference>
<evidence type="ECO:0000313" key="5">
    <source>
        <dbReference type="Proteomes" id="UP000615455"/>
    </source>
</evidence>
<dbReference type="Pfam" id="PF00041">
    <property type="entry name" value="fn3"/>
    <property type="match status" value="2"/>
</dbReference>
<dbReference type="PROSITE" id="PS50853">
    <property type="entry name" value="FN3"/>
    <property type="match status" value="2"/>
</dbReference>
<dbReference type="InterPro" id="IPR008979">
    <property type="entry name" value="Galactose-bd-like_sf"/>
</dbReference>
<dbReference type="Pfam" id="PF07940">
    <property type="entry name" value="Hepar_II_III_C"/>
    <property type="match status" value="1"/>
</dbReference>
<dbReference type="InterPro" id="IPR036116">
    <property type="entry name" value="FN3_sf"/>
</dbReference>
<evidence type="ECO:0008006" key="6">
    <source>
        <dbReference type="Google" id="ProtNLM"/>
    </source>
</evidence>
<dbReference type="PROSITE" id="PS51175">
    <property type="entry name" value="CBM6"/>
    <property type="match status" value="1"/>
</dbReference>
<dbReference type="InterPro" id="IPR005084">
    <property type="entry name" value="CBM6"/>
</dbReference>
<dbReference type="InterPro" id="IPR032518">
    <property type="entry name" value="HepII_N"/>
</dbReference>
<protein>
    <recommendedName>
        <fullName evidence="6">DUF4962 domain-containing protein</fullName>
    </recommendedName>
</protein>
<evidence type="ECO:0000313" key="4">
    <source>
        <dbReference type="EMBL" id="GGI44667.1"/>
    </source>
</evidence>
<evidence type="ECO:0000259" key="2">
    <source>
        <dbReference type="PROSITE" id="PS50853"/>
    </source>
</evidence>
<dbReference type="EMBL" id="BMHE01000003">
    <property type="protein sequence ID" value="GGI44667.1"/>
    <property type="molecule type" value="Genomic_DNA"/>
</dbReference>
<dbReference type="SUPFAM" id="SSF49265">
    <property type="entry name" value="Fibronectin type III"/>
    <property type="match status" value="1"/>
</dbReference>
<organism evidence="4 5">
    <name type="scientific">Paenibacillus marchantiophytorum</name>
    <dbReference type="NCBI Taxonomy" id="1619310"/>
    <lineage>
        <taxon>Bacteria</taxon>
        <taxon>Bacillati</taxon>
        <taxon>Bacillota</taxon>
        <taxon>Bacilli</taxon>
        <taxon>Bacillales</taxon>
        <taxon>Paenibacillaceae</taxon>
        <taxon>Paenibacillus</taxon>
    </lineage>
</organism>
<keyword evidence="5" id="KW-1185">Reference proteome</keyword>
<reference evidence="5" key="1">
    <citation type="journal article" date="2019" name="Int. J. Syst. Evol. Microbiol.">
        <title>The Global Catalogue of Microorganisms (GCM) 10K type strain sequencing project: providing services to taxonomists for standard genome sequencing and annotation.</title>
        <authorList>
            <consortium name="The Broad Institute Genomics Platform"/>
            <consortium name="The Broad Institute Genome Sequencing Center for Infectious Disease"/>
            <person name="Wu L."/>
            <person name="Ma J."/>
        </authorList>
    </citation>
    <scope>NUCLEOTIDE SEQUENCE [LARGE SCALE GENOMIC DNA]</scope>
    <source>
        <strain evidence="5">CGMCC 1.15043</strain>
    </source>
</reference>
<evidence type="ECO:0000256" key="1">
    <source>
        <dbReference type="ARBA" id="ARBA00004196"/>
    </source>
</evidence>
<dbReference type="InterPro" id="IPR012480">
    <property type="entry name" value="Hepar_II_III_C"/>
</dbReference>
<dbReference type="PANTHER" id="PTHR38045">
    <property type="entry name" value="CHROMOSOME 1, WHOLE GENOME SHOTGUN SEQUENCE"/>
    <property type="match status" value="1"/>
</dbReference>
<dbReference type="Gene3D" id="2.60.40.680">
    <property type="match status" value="1"/>
</dbReference>
<comment type="subcellular location">
    <subcellularLocation>
        <location evidence="1">Cell envelope</location>
    </subcellularLocation>
</comment>
<evidence type="ECO:0000259" key="3">
    <source>
        <dbReference type="PROSITE" id="PS51175"/>
    </source>
</evidence>
<dbReference type="PANTHER" id="PTHR38045:SF1">
    <property type="entry name" value="HEPARINASE II_III-LIKE PROTEIN"/>
    <property type="match status" value="1"/>
</dbReference>
<dbReference type="SUPFAM" id="SSF49384">
    <property type="entry name" value="Carbohydrate-binding domain"/>
    <property type="match status" value="1"/>
</dbReference>
<dbReference type="SUPFAM" id="SSF48230">
    <property type="entry name" value="Chondroitin AC/alginate lyase"/>
    <property type="match status" value="1"/>
</dbReference>
<proteinExistence type="predicted"/>
<dbReference type="InterPro" id="IPR008929">
    <property type="entry name" value="Chondroitin_lyas"/>
</dbReference>
<feature type="domain" description="Fibronectin type-III" evidence="2">
    <location>
        <begin position="1134"/>
        <end position="1221"/>
    </location>
</feature>
<gene>
    <name evidence="4" type="ORF">GCM10008018_08240</name>
</gene>